<gene>
    <name evidence="10" type="primary">LOC108741384</name>
</gene>
<keyword evidence="6 7" id="KW-0472">Membrane</keyword>
<dbReference type="Pfam" id="PF07766">
    <property type="entry name" value="LETM1_RBD"/>
    <property type="match status" value="1"/>
</dbReference>
<keyword evidence="5" id="KW-0496">Mitochondrion</keyword>
<sequence length="325" mass="38649">MALPILIPAYRRNISKILLTYTAKRCNKRQSQTSGKRSSPVYKSEKAKTKIRFYLLDQYSYYLDKYEKILEKQLPGAMKIYRIFMEGIKHFFRDFKEFIKIYREVNFSTRDIRTLELNQLELYDQMPRDMLKIAPVLLISALPLANYVIFPLAFYFPRQLLTHHFWDLKQKSEFRIYFLRKRLLHNRPIFRHLQTQLPNLRSHDLHKQWSHVLGQIGSGVHPTACEILECKDLFEGEPYHIYYISGNHVRHLIKLHDLHAGFLKRSRLVEQAALIQAMDKAIMKQGGVDELGMESLRTACFTRGIFMFIFLFCNAFKSSLLYRKI</sequence>
<dbReference type="InterPro" id="IPR033122">
    <property type="entry name" value="LETM1-like_RBD"/>
</dbReference>
<dbReference type="AlphaFoldDB" id="A0A1W4XH61"/>
<organism evidence="9 10">
    <name type="scientific">Agrilus planipennis</name>
    <name type="common">Emerald ash borer</name>
    <name type="synonym">Agrilus marcopoli</name>
    <dbReference type="NCBI Taxonomy" id="224129"/>
    <lineage>
        <taxon>Eukaryota</taxon>
        <taxon>Metazoa</taxon>
        <taxon>Ecdysozoa</taxon>
        <taxon>Arthropoda</taxon>
        <taxon>Hexapoda</taxon>
        <taxon>Insecta</taxon>
        <taxon>Pterygota</taxon>
        <taxon>Neoptera</taxon>
        <taxon>Endopterygota</taxon>
        <taxon>Coleoptera</taxon>
        <taxon>Polyphaga</taxon>
        <taxon>Elateriformia</taxon>
        <taxon>Buprestoidea</taxon>
        <taxon>Buprestidae</taxon>
        <taxon>Agrilinae</taxon>
        <taxon>Agrilus</taxon>
    </lineage>
</organism>
<dbReference type="InParanoid" id="A0A1W4XH61"/>
<protein>
    <submittedName>
        <fullName evidence="10">LETM1 domain-containing protein 1 isoform X1</fullName>
    </submittedName>
</protein>
<dbReference type="GeneID" id="108741384"/>
<keyword evidence="3" id="KW-0999">Mitochondrion inner membrane</keyword>
<dbReference type="GO" id="GO:0030003">
    <property type="term" value="P:intracellular monoatomic cation homeostasis"/>
    <property type="evidence" value="ECO:0007669"/>
    <property type="project" value="TreeGrafter"/>
</dbReference>
<evidence type="ECO:0000313" key="10">
    <source>
        <dbReference type="RefSeq" id="XP_018331695.1"/>
    </source>
</evidence>
<keyword evidence="2 7" id="KW-0812">Transmembrane</keyword>
<accession>A0A1W4XH61</accession>
<evidence type="ECO:0000256" key="4">
    <source>
        <dbReference type="ARBA" id="ARBA00022989"/>
    </source>
</evidence>
<dbReference type="OrthoDB" id="73691at2759"/>
<feature type="transmembrane region" description="Helical" evidence="7">
    <location>
        <begin position="296"/>
        <end position="316"/>
    </location>
</feature>
<comment type="subcellular location">
    <subcellularLocation>
        <location evidence="1">Mitochondrion inner membrane</location>
        <topology evidence="1">Single-pass membrane protein</topology>
    </subcellularLocation>
</comment>
<dbReference type="FunCoup" id="A0A1W4XH61">
    <property type="interactions" value="1622"/>
</dbReference>
<dbReference type="RefSeq" id="XP_018331695.1">
    <property type="nucleotide sequence ID" value="XM_018476193.2"/>
</dbReference>
<feature type="domain" description="Letm1 RBD" evidence="8">
    <location>
        <begin position="119"/>
        <end position="305"/>
    </location>
</feature>
<evidence type="ECO:0000256" key="5">
    <source>
        <dbReference type="ARBA" id="ARBA00023128"/>
    </source>
</evidence>
<dbReference type="InterPro" id="IPR044202">
    <property type="entry name" value="LETM1/MDM38-like"/>
</dbReference>
<evidence type="ECO:0000256" key="3">
    <source>
        <dbReference type="ARBA" id="ARBA00022792"/>
    </source>
</evidence>
<name>A0A1W4XH61_AGRPL</name>
<evidence type="ECO:0000259" key="8">
    <source>
        <dbReference type="Pfam" id="PF07766"/>
    </source>
</evidence>
<dbReference type="Proteomes" id="UP000192223">
    <property type="component" value="Unplaced"/>
</dbReference>
<evidence type="ECO:0000313" key="9">
    <source>
        <dbReference type="Proteomes" id="UP000192223"/>
    </source>
</evidence>
<keyword evidence="9" id="KW-1185">Reference proteome</keyword>
<dbReference type="GO" id="GO:0043022">
    <property type="term" value="F:ribosome binding"/>
    <property type="evidence" value="ECO:0007669"/>
    <property type="project" value="InterPro"/>
</dbReference>
<dbReference type="KEGG" id="apln:108741384"/>
<dbReference type="PANTHER" id="PTHR14009:SF13">
    <property type="entry name" value="LETM1 DOMAIN-CONTAINING PROTEIN 1"/>
    <property type="match status" value="1"/>
</dbReference>
<evidence type="ECO:0000256" key="2">
    <source>
        <dbReference type="ARBA" id="ARBA00022692"/>
    </source>
</evidence>
<reference evidence="10" key="1">
    <citation type="submission" date="2025-08" db="UniProtKB">
        <authorList>
            <consortium name="RefSeq"/>
        </authorList>
    </citation>
    <scope>IDENTIFICATION</scope>
    <source>
        <tissue evidence="10">Entire body</tissue>
    </source>
</reference>
<dbReference type="PANTHER" id="PTHR14009">
    <property type="entry name" value="LEUCINE ZIPPER-EF-HAND CONTAINING TRANSMEMBRANE PROTEIN"/>
    <property type="match status" value="1"/>
</dbReference>
<evidence type="ECO:0000256" key="7">
    <source>
        <dbReference type="SAM" id="Phobius"/>
    </source>
</evidence>
<dbReference type="GO" id="GO:0005743">
    <property type="term" value="C:mitochondrial inner membrane"/>
    <property type="evidence" value="ECO:0007669"/>
    <property type="project" value="UniProtKB-SubCell"/>
</dbReference>
<proteinExistence type="predicted"/>
<feature type="transmembrane region" description="Helical" evidence="7">
    <location>
        <begin position="136"/>
        <end position="156"/>
    </location>
</feature>
<evidence type="ECO:0000256" key="6">
    <source>
        <dbReference type="ARBA" id="ARBA00023136"/>
    </source>
</evidence>
<evidence type="ECO:0000256" key="1">
    <source>
        <dbReference type="ARBA" id="ARBA00004434"/>
    </source>
</evidence>
<keyword evidence="4 7" id="KW-1133">Transmembrane helix</keyword>